<dbReference type="Proteomes" id="UP000094626">
    <property type="component" value="Chromosome"/>
</dbReference>
<evidence type="ECO:0000313" key="1">
    <source>
        <dbReference type="EMBL" id="AOR78206.1"/>
    </source>
</evidence>
<reference evidence="4" key="3">
    <citation type="journal article" date="2017" name="J. Biotechnol.">
        <title>Complete genome sequence of Novosphingobium resinovorum SA1, a versatile xenobiotic-degrading bacterium capable of utilizing sulfanilic acid.</title>
        <authorList>
            <person name="Hegedus B."/>
            <person name="Kos P.B."/>
            <person name="Balint B."/>
            <person name="Maroti G."/>
            <person name="Gan H.M."/>
            <person name="Perei K."/>
            <person name="Rakhely G."/>
        </authorList>
    </citation>
    <scope>NUCLEOTIDE SEQUENCE [LARGE SCALE GENOMIC DNA]</scope>
    <source>
        <strain evidence="4">SA1</strain>
    </source>
</reference>
<reference evidence="2 3" key="1">
    <citation type="submission" date="2014-03" db="EMBL/GenBank/DDBJ databases">
        <title>Whole genome sequence of Novosphingobium resinovorum KF1.</title>
        <authorList>
            <person name="Gan H.M."/>
            <person name="Gan H.Y."/>
            <person name="Chew T.H."/>
            <person name="Savka M.A."/>
        </authorList>
    </citation>
    <scope>NUCLEOTIDE SEQUENCE [LARGE SCALE GENOMIC DNA]</scope>
    <source>
        <strain evidence="2 3">KF1</strain>
    </source>
</reference>
<dbReference type="PATRIC" id="fig|158500.4.peg.2588"/>
<evidence type="ECO:0000313" key="4">
    <source>
        <dbReference type="Proteomes" id="UP000094626"/>
    </source>
</evidence>
<name>A0A031JVV9_9SPHN</name>
<dbReference type="OrthoDB" id="7411138at2"/>
<reference evidence="1" key="2">
    <citation type="submission" date="2016-08" db="EMBL/GenBank/DDBJ databases">
        <authorList>
            <person name="Seilhamer J.J."/>
        </authorList>
    </citation>
    <scope>NUCLEOTIDE SEQUENCE [LARGE SCALE GENOMIC DNA]</scope>
    <source>
        <strain evidence="1">SA1</strain>
    </source>
</reference>
<dbReference type="RefSeq" id="WP_008832911.1">
    <property type="nucleotide sequence ID" value="NZ_CP017075.1"/>
</dbReference>
<evidence type="ECO:0000313" key="3">
    <source>
        <dbReference type="Proteomes" id="UP000024329"/>
    </source>
</evidence>
<protein>
    <submittedName>
        <fullName evidence="2">Uncharacterized protein</fullName>
    </submittedName>
</protein>
<dbReference type="Proteomes" id="UP000024329">
    <property type="component" value="Unassembled WGS sequence"/>
</dbReference>
<accession>A0A031JVV9</accession>
<dbReference type="AlphaFoldDB" id="A0A031JVV9"/>
<sequence>MSSLAFYREQADLQTIAADAARLPQVRDRCLRAVSAWTELADRAQKTEDARKVKALHIGESVPDVAEVNGQ</sequence>
<proteinExistence type="predicted"/>
<organism evidence="2 3">
    <name type="scientific">Novosphingobium resinovorum</name>
    <dbReference type="NCBI Taxonomy" id="158500"/>
    <lineage>
        <taxon>Bacteria</taxon>
        <taxon>Pseudomonadati</taxon>
        <taxon>Pseudomonadota</taxon>
        <taxon>Alphaproteobacteria</taxon>
        <taxon>Sphingomonadales</taxon>
        <taxon>Sphingomonadaceae</taxon>
        <taxon>Novosphingobium</taxon>
    </lineage>
</organism>
<gene>
    <name evidence="1" type="ORF">BES08_16670</name>
    <name evidence="2" type="ORF">BV97_02534</name>
</gene>
<dbReference type="KEGG" id="nre:BES08_16670"/>
<keyword evidence="4" id="KW-1185">Reference proteome</keyword>
<evidence type="ECO:0000313" key="2">
    <source>
        <dbReference type="EMBL" id="EZP81876.1"/>
    </source>
</evidence>
<dbReference type="EMBL" id="JFYZ01000011">
    <property type="protein sequence ID" value="EZP81876.1"/>
    <property type="molecule type" value="Genomic_DNA"/>
</dbReference>
<dbReference type="EMBL" id="CP017075">
    <property type="protein sequence ID" value="AOR78206.1"/>
    <property type="molecule type" value="Genomic_DNA"/>
</dbReference>